<dbReference type="RefSeq" id="XP_066075203.1">
    <property type="nucleotide sequence ID" value="XM_066219106.1"/>
</dbReference>
<dbReference type="AlphaFoldDB" id="A0AAX4JV62"/>
<feature type="domain" description="RRM" evidence="5">
    <location>
        <begin position="550"/>
        <end position="654"/>
    </location>
</feature>
<evidence type="ECO:0000313" key="6">
    <source>
        <dbReference type="EMBL" id="WWC88440.1"/>
    </source>
</evidence>
<organism evidence="6 7">
    <name type="scientific">Kwoniella dendrophila CBS 6074</name>
    <dbReference type="NCBI Taxonomy" id="1295534"/>
    <lineage>
        <taxon>Eukaryota</taxon>
        <taxon>Fungi</taxon>
        <taxon>Dikarya</taxon>
        <taxon>Basidiomycota</taxon>
        <taxon>Agaricomycotina</taxon>
        <taxon>Tremellomycetes</taxon>
        <taxon>Tremellales</taxon>
        <taxon>Cryptococcaceae</taxon>
        <taxon>Kwoniella</taxon>
    </lineage>
</organism>
<evidence type="ECO:0000256" key="1">
    <source>
        <dbReference type="ARBA" id="ARBA00022737"/>
    </source>
</evidence>
<dbReference type="EMBL" id="CP144101">
    <property type="protein sequence ID" value="WWC88440.1"/>
    <property type="molecule type" value="Genomic_DNA"/>
</dbReference>
<dbReference type="Gene3D" id="3.30.70.330">
    <property type="match status" value="1"/>
</dbReference>
<feature type="compositionally biased region" description="Basic and acidic residues" evidence="4">
    <location>
        <begin position="867"/>
        <end position="896"/>
    </location>
</feature>
<evidence type="ECO:0000313" key="7">
    <source>
        <dbReference type="Proteomes" id="UP001355207"/>
    </source>
</evidence>
<evidence type="ECO:0000256" key="3">
    <source>
        <dbReference type="PROSITE-ProRule" id="PRU00176"/>
    </source>
</evidence>
<sequence length="896" mass="100302">MADQEPRVQSTSQDVADVVLADLSEVLVRLETEPISVPLIRKQINLMGRLGMTAEVLDGYQRLSSLVMLDEASSPQPLSLDAFVDILEKFDQTEQDYLSITILARHIEFIFSCFGAGQPESSQNEKAVTVESDVNEFLTIDTTRSMIKAIYTRAEGLMSDSGKLWQLWLDWELNLLGNSPDKDTATQAIHLMFSDRMKIPHTTRMVGLTEASRSGKQKLNEKRYGKTRNDFEEQLAYATDVTTQMQIYFEYAAWESDIRARTNNRGKGPQADHLLTQSVYERAIIQYSRANSTSQIALDTSEDLLQEHSRQEKGKHREDIEIEAIQQSIKANEETVRAYKDAEAAIWTKYGEWAEKNGSSLQDITVTYEKSLSLGLLTTPAGRTSDLVAVILCRAAYENRLEPPEDVEVHPVLVTILRGFDLIAKANKSGDASLKLEKFLLSWVEGRAPSYLEQALVVIDTPNKSRSSAYQMVLLHADVLRKKIEKEQEKVTRRREKAAVESQTYQMLVQTTEVVAEDQPMDVDKNEVSVQPPADRQEQEQPYKRDREHTTIMIAGLPKNVSRDRVEALFADCGILRETTILPDADSEFDTALIEFSNYGRILQTRWPSRKYASNRRFCYVTMESPSAAQEALLLHGYKTGNENFGMSVLISDPSAKTQRSDASNSTLFIGGLDSKTTETDVRGLLQGVDAKACLPLDGTAYLKKFLKVQLSDPNFANKKAKDRNSDQAAERKERLVTLSNLPEKTQEGLLQQALEKVVSVRRLELFSKTQEAVAELETSQDVGKLLLGAEPFVFGGNEIRFTDQRSRPAAPKAEAITATSFAPRAARKAKVIAKPRPTAAAAVKDGSSAVARGQDDFRAMVAAKNKQREDKLVNAKEGKRKADHEENDDAKRPRS</sequence>
<proteinExistence type="predicted"/>
<dbReference type="InterPro" id="IPR012677">
    <property type="entry name" value="Nucleotide-bd_a/b_plait_sf"/>
</dbReference>
<dbReference type="PROSITE" id="PS50102">
    <property type="entry name" value="RRM"/>
    <property type="match status" value="1"/>
</dbReference>
<feature type="compositionally biased region" description="Basic and acidic residues" evidence="4">
    <location>
        <begin position="535"/>
        <end position="548"/>
    </location>
</feature>
<dbReference type="PANTHER" id="PTHR24012">
    <property type="entry name" value="RNA BINDING PROTEIN"/>
    <property type="match status" value="1"/>
</dbReference>
<accession>A0AAX4JV62</accession>
<evidence type="ECO:0000256" key="2">
    <source>
        <dbReference type="ARBA" id="ARBA00022884"/>
    </source>
</evidence>
<keyword evidence="1" id="KW-0677">Repeat</keyword>
<dbReference type="InterPro" id="IPR035979">
    <property type="entry name" value="RBD_domain_sf"/>
</dbReference>
<gene>
    <name evidence="6" type="ORF">L201_003351</name>
</gene>
<dbReference type="GeneID" id="91094021"/>
<dbReference type="GO" id="GO:0003723">
    <property type="term" value="F:RNA binding"/>
    <property type="evidence" value="ECO:0007669"/>
    <property type="project" value="UniProtKB-UniRule"/>
</dbReference>
<reference evidence="6 7" key="1">
    <citation type="submission" date="2024-01" db="EMBL/GenBank/DDBJ databases">
        <title>Comparative genomics of Cryptococcus and Kwoniella reveals pathogenesis evolution and contrasting modes of karyotype evolution via chromosome fusion or intercentromeric recombination.</title>
        <authorList>
            <person name="Coelho M.A."/>
            <person name="David-Palma M."/>
            <person name="Shea T."/>
            <person name="Bowers K."/>
            <person name="McGinley-Smith S."/>
            <person name="Mohammad A.W."/>
            <person name="Gnirke A."/>
            <person name="Yurkov A.M."/>
            <person name="Nowrousian M."/>
            <person name="Sun S."/>
            <person name="Cuomo C.A."/>
            <person name="Heitman J."/>
        </authorList>
    </citation>
    <scope>NUCLEOTIDE SEQUENCE [LARGE SCALE GENOMIC DNA]</scope>
    <source>
        <strain evidence="6 7">CBS 6074</strain>
    </source>
</reference>
<keyword evidence="2 3" id="KW-0694">RNA-binding</keyword>
<keyword evidence="7" id="KW-1185">Reference proteome</keyword>
<dbReference type="Proteomes" id="UP001355207">
    <property type="component" value="Chromosome 4"/>
</dbReference>
<dbReference type="SMART" id="SM00360">
    <property type="entry name" value="RRM"/>
    <property type="match status" value="2"/>
</dbReference>
<name>A0AAX4JV62_9TREE</name>
<dbReference type="SUPFAM" id="SSF54928">
    <property type="entry name" value="RNA-binding domain, RBD"/>
    <property type="match status" value="2"/>
</dbReference>
<dbReference type="InterPro" id="IPR000504">
    <property type="entry name" value="RRM_dom"/>
</dbReference>
<evidence type="ECO:0000256" key="4">
    <source>
        <dbReference type="SAM" id="MobiDB-lite"/>
    </source>
</evidence>
<feature type="region of interest" description="Disordered" evidence="4">
    <location>
        <begin position="519"/>
        <end position="548"/>
    </location>
</feature>
<protein>
    <recommendedName>
        <fullName evidence="5">RRM domain-containing protein</fullName>
    </recommendedName>
</protein>
<evidence type="ECO:0000259" key="5">
    <source>
        <dbReference type="PROSITE" id="PS50102"/>
    </source>
</evidence>
<feature type="region of interest" description="Disordered" evidence="4">
    <location>
        <begin position="863"/>
        <end position="896"/>
    </location>
</feature>